<keyword evidence="6" id="KW-0808">Transferase</keyword>
<dbReference type="Gene3D" id="3.30.559.10">
    <property type="entry name" value="Chloramphenicol acetyltransferase-like domain"/>
    <property type="match status" value="1"/>
</dbReference>
<dbReference type="GO" id="GO:0047527">
    <property type="term" value="F:2,3-dihydroxybenzoate-serine ligase activity"/>
    <property type="evidence" value="ECO:0007669"/>
    <property type="project" value="TreeGrafter"/>
</dbReference>
<dbReference type="GO" id="GO:0016779">
    <property type="term" value="F:nucleotidyltransferase activity"/>
    <property type="evidence" value="ECO:0007669"/>
    <property type="project" value="UniProtKB-KW"/>
</dbReference>
<keyword evidence="7" id="KW-1185">Reference proteome</keyword>
<dbReference type="FunFam" id="3.40.50.980:FF:000001">
    <property type="entry name" value="Non-ribosomal peptide synthetase"/>
    <property type="match status" value="1"/>
</dbReference>
<dbReference type="PROSITE" id="PS00012">
    <property type="entry name" value="PHOSPHOPANTETHEINE"/>
    <property type="match status" value="1"/>
</dbReference>
<dbReference type="GO" id="GO:0016787">
    <property type="term" value="F:hydrolase activity"/>
    <property type="evidence" value="ECO:0007669"/>
    <property type="project" value="UniProtKB-KW"/>
</dbReference>
<dbReference type="InterPro" id="IPR045851">
    <property type="entry name" value="AMP-bd_C_sf"/>
</dbReference>
<keyword evidence="3" id="KW-0597">Phosphoprotein</keyword>
<keyword evidence="6" id="KW-0548">Nucleotidyltransferase</keyword>
<evidence type="ECO:0000256" key="1">
    <source>
        <dbReference type="ARBA" id="ARBA00001957"/>
    </source>
</evidence>
<dbReference type="InterPro" id="IPR000873">
    <property type="entry name" value="AMP-dep_synth/lig_dom"/>
</dbReference>
<evidence type="ECO:0000313" key="7">
    <source>
        <dbReference type="Proteomes" id="UP000078410"/>
    </source>
</evidence>
<dbReference type="InterPro" id="IPR006162">
    <property type="entry name" value="Ppantetheine_attach_site"/>
</dbReference>
<comment type="caution">
    <text evidence="6">The sequence shown here is derived from an EMBL/GenBank/DDBJ whole genome shotgun (WGS) entry which is preliminary data.</text>
</comment>
<accession>A0A1B7IVI2</accession>
<sequence>MSELMMSSALEQHIETLPLVAAQPGIWMADQLSPQANAWSVAHYVELNGVLNEALLCKAIVAGMKEADTLCMRFSEVDGEARQWLDPHASFTTPHCQDLRNDADPVAAAQNIMRNDLEQDLRLSSGKPLYHHQLLRISDTRWFWYQRFHHLVVDGFSFTAITRRIANIYSALCQSESPEPSPFTPFSNVVAEYQKYRESDAWQRDATFWAEKAKQLPPPATLSTQPLNSHGSTTQLIRQSLSFDRADFQRLVEHARLHNLTPADMALGLVALWLGRLSGRAEYCAGFIFMRRMGSTALCATGPVLNVLPFGVRIEPGFTLVDLAANLAKELKGMRRYQRYDAEQIQRDLGQAASSEPLFGPVLNLKMFDYRLDFNGIEGITHQLASGPVRDLEIALYISEQGDFSLEMLANSERYDAQTLQQHIARLPLLLNQFAVSPALRCVDAEMLQKSEIELLARVNATQIPVPATTLSQLIAQQAERTPDAPALADENHQFSYREMREQVTALAGELITRGVKPGDVVAVALPRSVFLSLALQAIVEAGAAWLPLDTGYPDDRLHMMLEDAAPRLLLTSEDQLPRFERVNGLQTFCYQNVLATLAPPQTHNLSRPEHTAYVIFTSGSTGRPKGVMVGQQAIVNRLLWMQNHYPLNGDDVVLQKTPCSFDVSVWEFFWPYIVGAQLVMAPPEAHRDPEALQQLFSRYRVTTTHFVPSMLAAFVAALNDADAVAKCANLKRVFCSGEALPTELCRQWEQLTHAPLHNLYGPTEAAVDVSWYPAFGDELAQVSGSSVPIGWPVWNTGLRILDAAMRPVAPGVAGDLYLTGIQLAQGYLSRPDLTASRFVADPFVAGERMYRTGDVARWLDNGAVEYLGRSDDQLKIRGQRIELGDIDRALQALPGVAQAVTHACVLNQGAASGGDARQLVGYLVAASGLALPVATLREQLIAVLPAHMVPVALIQLDDFPLSANGKLDRKALPLPQLAQRSSGRAPESSLEMTIADSFANLLGCEIRSVDDDFFALGGHSLLAMRLAAQLRRTLERPVTVGQVMVASTIGQLAEILAHDCDEEEANRAGFEAVLPLRKSSGPTLYCFHPASGFAWQFSVLQRYLDPRWSITGIQSPRPSGPMQQAENLAQVCETHLQTLRELQPHGPYYLMGYSLGGTLAQGIAARLEAAGEKVAFLGLLDTWPPETQNWAEKGANELDPAVLDEINREREAFVAAQQGQASGALFEAIEGNYGDAVRLLTTAQSVPFAGKATLFVAERTLPEGMDPQQTWAPWVGELDVFHLDCAHVDIISPHAFEEIGPVLQRVLALD</sequence>
<dbReference type="EMBL" id="LXER01000006">
    <property type="protein sequence ID" value="OAT33969.1"/>
    <property type="molecule type" value="Genomic_DNA"/>
</dbReference>
<dbReference type="Pfam" id="PF00975">
    <property type="entry name" value="Thioesterase"/>
    <property type="match status" value="1"/>
</dbReference>
<evidence type="ECO:0000256" key="2">
    <source>
        <dbReference type="ARBA" id="ARBA00022450"/>
    </source>
</evidence>
<dbReference type="PROSITE" id="PS50075">
    <property type="entry name" value="CARRIER"/>
    <property type="match status" value="1"/>
</dbReference>
<dbReference type="PATRIC" id="fig|1354251.4.peg.521"/>
<dbReference type="Gene3D" id="3.30.559.30">
    <property type="entry name" value="Nonribosomal peptide synthetase, condensation domain"/>
    <property type="match status" value="1"/>
</dbReference>
<dbReference type="FunFam" id="3.30.300.30:FF:000010">
    <property type="entry name" value="Enterobactin synthetase component F"/>
    <property type="match status" value="1"/>
</dbReference>
<feature type="domain" description="Carrier" evidence="5">
    <location>
        <begin position="986"/>
        <end position="1061"/>
    </location>
</feature>
<dbReference type="SUPFAM" id="SSF56801">
    <property type="entry name" value="Acetyl-CoA synthetase-like"/>
    <property type="match status" value="1"/>
</dbReference>
<dbReference type="CDD" id="cd17646">
    <property type="entry name" value="A_NRPS_AB3403-like"/>
    <property type="match status" value="1"/>
</dbReference>
<dbReference type="GO" id="GO:0031177">
    <property type="term" value="F:phosphopantetheine binding"/>
    <property type="evidence" value="ECO:0007669"/>
    <property type="project" value="InterPro"/>
</dbReference>
<dbReference type="Pfam" id="PF00668">
    <property type="entry name" value="Condensation"/>
    <property type="match status" value="1"/>
</dbReference>
<dbReference type="GO" id="GO:0016877">
    <property type="term" value="F:ligase activity, forming carbon-sulfur bonds"/>
    <property type="evidence" value="ECO:0007669"/>
    <property type="project" value="UniProtKB-ARBA"/>
</dbReference>
<dbReference type="InterPro" id="IPR010071">
    <property type="entry name" value="AA_adenyl_dom"/>
</dbReference>
<dbReference type="GO" id="GO:0009239">
    <property type="term" value="P:enterobactin biosynthetic process"/>
    <property type="evidence" value="ECO:0007669"/>
    <property type="project" value="TreeGrafter"/>
</dbReference>
<dbReference type="Pfam" id="PF00501">
    <property type="entry name" value="AMP-binding"/>
    <property type="match status" value="1"/>
</dbReference>
<dbReference type="InterPro" id="IPR001031">
    <property type="entry name" value="Thioesterase"/>
</dbReference>
<dbReference type="NCBIfam" id="TIGR01733">
    <property type="entry name" value="AA-adenyl-dom"/>
    <property type="match status" value="1"/>
</dbReference>
<dbReference type="PROSITE" id="PS00455">
    <property type="entry name" value="AMP_BINDING"/>
    <property type="match status" value="1"/>
</dbReference>
<dbReference type="InterPro" id="IPR001242">
    <property type="entry name" value="Condensation_dom"/>
</dbReference>
<dbReference type="GO" id="GO:0043041">
    <property type="term" value="P:amino acid activation for nonribosomal peptide biosynthetic process"/>
    <property type="evidence" value="ECO:0007669"/>
    <property type="project" value="TreeGrafter"/>
</dbReference>
<keyword evidence="6" id="KW-0378">Hydrolase</keyword>
<dbReference type="FunFam" id="3.40.50.12780:FF:000012">
    <property type="entry name" value="Non-ribosomal peptide synthetase"/>
    <property type="match status" value="1"/>
</dbReference>
<dbReference type="InterPro" id="IPR020806">
    <property type="entry name" value="PKS_PP-bd"/>
</dbReference>
<dbReference type="Gene3D" id="3.30.300.30">
    <property type="match status" value="1"/>
</dbReference>
<dbReference type="GO" id="GO:0005829">
    <property type="term" value="C:cytosol"/>
    <property type="evidence" value="ECO:0007669"/>
    <property type="project" value="TreeGrafter"/>
</dbReference>
<comment type="cofactor">
    <cofactor evidence="1">
        <name>pantetheine 4'-phosphate</name>
        <dbReference type="ChEBI" id="CHEBI:47942"/>
    </cofactor>
</comment>
<dbReference type="SUPFAM" id="SSF47336">
    <property type="entry name" value="ACP-like"/>
    <property type="match status" value="1"/>
</dbReference>
<dbReference type="FunFam" id="3.40.50.980:FF:000002">
    <property type="entry name" value="Enterobactin synthetase component F"/>
    <property type="match status" value="1"/>
</dbReference>
<dbReference type="InterPro" id="IPR023213">
    <property type="entry name" value="CAT-like_dom_sf"/>
</dbReference>
<reference evidence="6 7" key="1">
    <citation type="submission" date="2016-04" db="EMBL/GenBank/DDBJ databases">
        <title>ATOL: Assembling a taxonomically balanced genome-scale reconstruction of the evolutionary history of the Enterobacteriaceae.</title>
        <authorList>
            <person name="Plunkett G.III."/>
            <person name="Neeno-Eckwall E.C."/>
            <person name="Glasner J.D."/>
            <person name="Perna N.T."/>
        </authorList>
    </citation>
    <scope>NUCLEOTIDE SEQUENCE [LARGE SCALE GENOMIC DNA]</scope>
    <source>
        <strain evidence="6 7">ATCC 51605</strain>
    </source>
</reference>
<proteinExistence type="predicted"/>
<dbReference type="SUPFAM" id="SSF53474">
    <property type="entry name" value="alpha/beta-Hydrolases"/>
    <property type="match status" value="1"/>
</dbReference>
<dbReference type="EC" id="3.1.-.-" evidence="6"/>
<dbReference type="PANTHER" id="PTHR45527:SF1">
    <property type="entry name" value="FATTY ACID SYNTHASE"/>
    <property type="match status" value="1"/>
</dbReference>
<dbReference type="FunFam" id="2.30.38.10:FF:000002">
    <property type="entry name" value="Enterobactin synthase component F"/>
    <property type="match status" value="1"/>
</dbReference>
<dbReference type="EC" id="2.7.7.-" evidence="6"/>
<dbReference type="SUPFAM" id="SSF52777">
    <property type="entry name" value="CoA-dependent acyltransferases"/>
    <property type="match status" value="2"/>
</dbReference>
<dbReference type="InterPro" id="IPR036736">
    <property type="entry name" value="ACP-like_sf"/>
</dbReference>
<dbReference type="SMART" id="SM00823">
    <property type="entry name" value="PKS_PP"/>
    <property type="match status" value="1"/>
</dbReference>
<protein>
    <submittedName>
        <fullName evidence="6">Enterobactin synthetase serine activating enzyme</fullName>
        <ecNumber evidence="6">2.7.7.-</ecNumber>
        <ecNumber evidence="6">3.1.-.-</ecNumber>
    </submittedName>
</protein>
<dbReference type="InterPro" id="IPR042099">
    <property type="entry name" value="ANL_N_sf"/>
</dbReference>
<evidence type="ECO:0000259" key="5">
    <source>
        <dbReference type="PROSITE" id="PS50075"/>
    </source>
</evidence>
<gene>
    <name evidence="6" type="ORF">M975_0504</name>
</gene>
<dbReference type="Gene3D" id="3.40.50.1820">
    <property type="entry name" value="alpha/beta hydrolase"/>
    <property type="match status" value="1"/>
</dbReference>
<keyword evidence="2" id="KW-0596">Phosphopantetheine</keyword>
<dbReference type="InterPro" id="IPR009081">
    <property type="entry name" value="PP-bd_ACP"/>
</dbReference>
<evidence type="ECO:0000256" key="3">
    <source>
        <dbReference type="ARBA" id="ARBA00022553"/>
    </source>
</evidence>
<dbReference type="Proteomes" id="UP000078410">
    <property type="component" value="Unassembled WGS sequence"/>
</dbReference>
<dbReference type="InterPro" id="IPR020802">
    <property type="entry name" value="TesA-like"/>
</dbReference>
<dbReference type="PANTHER" id="PTHR45527">
    <property type="entry name" value="NONRIBOSOMAL PEPTIDE SYNTHETASE"/>
    <property type="match status" value="1"/>
</dbReference>
<dbReference type="SMART" id="SM00824">
    <property type="entry name" value="PKS_TE"/>
    <property type="match status" value="1"/>
</dbReference>
<dbReference type="InterPro" id="IPR029058">
    <property type="entry name" value="AB_hydrolase_fold"/>
</dbReference>
<dbReference type="GO" id="GO:0009366">
    <property type="term" value="C:enterobactin synthetase complex"/>
    <property type="evidence" value="ECO:0007669"/>
    <property type="project" value="TreeGrafter"/>
</dbReference>
<name>A0A1B7IVI2_9ENTR</name>
<dbReference type="Pfam" id="PF00550">
    <property type="entry name" value="PP-binding"/>
    <property type="match status" value="1"/>
</dbReference>
<evidence type="ECO:0000256" key="4">
    <source>
        <dbReference type="ARBA" id="ARBA00022598"/>
    </source>
</evidence>
<dbReference type="InterPro" id="IPR020845">
    <property type="entry name" value="AMP-binding_CS"/>
</dbReference>
<keyword evidence="4" id="KW-0436">Ligase</keyword>
<organism evidence="6 7">
    <name type="scientific">Buttiauxella brennerae ATCC 51605</name>
    <dbReference type="NCBI Taxonomy" id="1354251"/>
    <lineage>
        <taxon>Bacteria</taxon>
        <taxon>Pseudomonadati</taxon>
        <taxon>Pseudomonadota</taxon>
        <taxon>Gammaproteobacteria</taxon>
        <taxon>Enterobacterales</taxon>
        <taxon>Enterobacteriaceae</taxon>
        <taxon>Buttiauxella</taxon>
    </lineage>
</organism>
<dbReference type="Gene3D" id="3.40.50.12780">
    <property type="entry name" value="N-terminal domain of ligase-like"/>
    <property type="match status" value="1"/>
</dbReference>
<evidence type="ECO:0000313" key="6">
    <source>
        <dbReference type="EMBL" id="OAT33969.1"/>
    </source>
</evidence>